<dbReference type="PANTHER" id="PTHR43201">
    <property type="entry name" value="ACYL-COA SYNTHETASE"/>
    <property type="match status" value="1"/>
</dbReference>
<keyword evidence="2 5" id="KW-0436">Ligase</keyword>
<protein>
    <submittedName>
        <fullName evidence="5">Acyl-CoA synthetase (AMP-forming)/AMP-acid ligase II</fullName>
    </submittedName>
</protein>
<organism evidence="5 6">
    <name type="scientific">Caldalkalibacillus uzonensis</name>
    <dbReference type="NCBI Taxonomy" id="353224"/>
    <lineage>
        <taxon>Bacteria</taxon>
        <taxon>Bacillati</taxon>
        <taxon>Bacillota</taxon>
        <taxon>Bacilli</taxon>
        <taxon>Bacillales</taxon>
        <taxon>Bacillaceae</taxon>
        <taxon>Caldalkalibacillus</taxon>
    </lineage>
</organism>
<accession>A0ABU0CTU3</accession>
<dbReference type="InterPro" id="IPR000873">
    <property type="entry name" value="AMP-dep_synth/lig_dom"/>
</dbReference>
<dbReference type="InterPro" id="IPR045851">
    <property type="entry name" value="AMP-bd_C_sf"/>
</dbReference>
<dbReference type="Gene3D" id="3.40.50.12780">
    <property type="entry name" value="N-terminal domain of ligase-like"/>
    <property type="match status" value="1"/>
</dbReference>
<evidence type="ECO:0000313" key="5">
    <source>
        <dbReference type="EMBL" id="MDQ0339331.1"/>
    </source>
</evidence>
<dbReference type="EMBL" id="JAUSUQ010000007">
    <property type="protein sequence ID" value="MDQ0339331.1"/>
    <property type="molecule type" value="Genomic_DNA"/>
</dbReference>
<feature type="domain" description="AMP-dependent synthetase/ligase" evidence="3">
    <location>
        <begin position="58"/>
        <end position="181"/>
    </location>
</feature>
<comment type="caution">
    <text evidence="5">The sequence shown here is derived from an EMBL/GenBank/DDBJ whole genome shotgun (WGS) entry which is preliminary data.</text>
</comment>
<proteinExistence type="inferred from homology"/>
<reference evidence="5 6" key="1">
    <citation type="submission" date="2023-07" db="EMBL/GenBank/DDBJ databases">
        <title>Genomic Encyclopedia of Type Strains, Phase IV (KMG-IV): sequencing the most valuable type-strain genomes for metagenomic binning, comparative biology and taxonomic classification.</title>
        <authorList>
            <person name="Goeker M."/>
        </authorList>
    </citation>
    <scope>NUCLEOTIDE SEQUENCE [LARGE SCALE GENOMIC DNA]</scope>
    <source>
        <strain evidence="5 6">DSM 17740</strain>
    </source>
</reference>
<dbReference type="InterPro" id="IPR042099">
    <property type="entry name" value="ANL_N_sf"/>
</dbReference>
<keyword evidence="6" id="KW-1185">Reference proteome</keyword>
<dbReference type="InterPro" id="IPR025110">
    <property type="entry name" value="AMP-bd_C"/>
</dbReference>
<dbReference type="RefSeq" id="WP_307339164.1">
    <property type="nucleotide sequence ID" value="NZ_JAUSUQ010000007.1"/>
</dbReference>
<dbReference type="Pfam" id="PF00501">
    <property type="entry name" value="AMP-binding"/>
    <property type="match status" value="1"/>
</dbReference>
<evidence type="ECO:0000256" key="2">
    <source>
        <dbReference type="ARBA" id="ARBA00022598"/>
    </source>
</evidence>
<comment type="similarity">
    <text evidence="1">Belongs to the ATP-dependent AMP-binding enzyme family.</text>
</comment>
<name>A0ABU0CTU3_9BACI</name>
<feature type="domain" description="AMP-binding enzyme C-terminal" evidence="4">
    <location>
        <begin position="232"/>
        <end position="307"/>
    </location>
</feature>
<dbReference type="Pfam" id="PF13193">
    <property type="entry name" value="AMP-binding_C"/>
    <property type="match status" value="1"/>
</dbReference>
<dbReference type="Gene3D" id="3.30.300.30">
    <property type="match status" value="1"/>
</dbReference>
<evidence type="ECO:0000259" key="3">
    <source>
        <dbReference type="Pfam" id="PF00501"/>
    </source>
</evidence>
<evidence type="ECO:0000259" key="4">
    <source>
        <dbReference type="Pfam" id="PF13193"/>
    </source>
</evidence>
<dbReference type="GO" id="GO:0016874">
    <property type="term" value="F:ligase activity"/>
    <property type="evidence" value="ECO:0007669"/>
    <property type="project" value="UniProtKB-KW"/>
</dbReference>
<evidence type="ECO:0000313" key="6">
    <source>
        <dbReference type="Proteomes" id="UP001232445"/>
    </source>
</evidence>
<dbReference type="PANTHER" id="PTHR43201:SF5">
    <property type="entry name" value="MEDIUM-CHAIN ACYL-COA LIGASE ACSF2, MITOCHONDRIAL"/>
    <property type="match status" value="1"/>
</dbReference>
<sequence>MMLTAPILSHAKHYPNKPAIRTGSQEVVYGQLAADIMTIASWLRQGSICTQLQTKADWPVSVLFIVPTMAAAIMQELEHREEVPTAHHLQKIISSGAKWQAVDKRKLGTFFPHTGLYEFYGASELSFVSVLSPQDQLSRGASVGRPFYGVEISIRNQDGQEVAPGEVGQVYVKSDMFFSGYVHDQQATQEVLQGEWATVGDVGTVDEDGYLYLVGRAKNMIISGGLNVYPEEVERVLKQLPCIEEAAVIGVPDDYWGEKVAAVVKFRTGERLEQEEIRQYVRQYLARYKCPREIIEVSTFPYTSSGKIARRKLQEMILAQKHGNNVRT</sequence>
<evidence type="ECO:0000256" key="1">
    <source>
        <dbReference type="ARBA" id="ARBA00006432"/>
    </source>
</evidence>
<dbReference type="Proteomes" id="UP001232445">
    <property type="component" value="Unassembled WGS sequence"/>
</dbReference>
<gene>
    <name evidence="5" type="ORF">J2S00_002118</name>
</gene>
<dbReference type="SUPFAM" id="SSF56801">
    <property type="entry name" value="Acetyl-CoA synthetase-like"/>
    <property type="match status" value="1"/>
</dbReference>